<protein>
    <recommendedName>
        <fullName evidence="13">cinnamoyl-CoA reductase</fullName>
        <ecNumber evidence="13">1.2.1.44</ecNumber>
    </recommendedName>
    <alternativeName>
        <fullName evidence="14">Caffeoyl-CoA reductase</fullName>
    </alternativeName>
    <alternativeName>
        <fullName evidence="17">Coumaroyl-CoA reductase</fullName>
    </alternativeName>
    <alternativeName>
        <fullName evidence="15">Feruloyl-CoA reductase</fullName>
    </alternativeName>
    <alternativeName>
        <fullName evidence="16">Sinapoyl-CoA reductase</fullName>
    </alternativeName>
</protein>
<evidence type="ECO:0000256" key="7">
    <source>
        <dbReference type="ARBA" id="ARBA00023445"/>
    </source>
</evidence>
<dbReference type="OrthoDB" id="2735536at2759"/>
<evidence type="ECO:0000256" key="10">
    <source>
        <dbReference type="ARBA" id="ARBA00051133"/>
    </source>
</evidence>
<evidence type="ECO:0000256" key="5">
    <source>
        <dbReference type="ARBA" id="ARBA00023002"/>
    </source>
</evidence>
<dbReference type="GeneID" id="101489660"/>
<evidence type="ECO:0000256" key="13">
    <source>
        <dbReference type="ARBA" id="ARBA00067006"/>
    </source>
</evidence>
<evidence type="ECO:0000256" key="17">
    <source>
        <dbReference type="ARBA" id="ARBA00082321"/>
    </source>
</evidence>
<dbReference type="PANTHER" id="PTHR10366">
    <property type="entry name" value="NAD DEPENDENT EPIMERASE/DEHYDRATASE"/>
    <property type="match status" value="1"/>
</dbReference>
<accession>A0A1S3ECM7</accession>
<dbReference type="GO" id="GO:0009809">
    <property type="term" value="P:lignin biosynthetic process"/>
    <property type="evidence" value="ECO:0007669"/>
    <property type="project" value="UniProtKB-ARBA"/>
</dbReference>
<organism evidence="19 20">
    <name type="scientific">Cicer arietinum</name>
    <name type="common">Chickpea</name>
    <name type="synonym">Garbanzo</name>
    <dbReference type="NCBI Taxonomy" id="3827"/>
    <lineage>
        <taxon>Eukaryota</taxon>
        <taxon>Viridiplantae</taxon>
        <taxon>Streptophyta</taxon>
        <taxon>Embryophyta</taxon>
        <taxon>Tracheophyta</taxon>
        <taxon>Spermatophyta</taxon>
        <taxon>Magnoliopsida</taxon>
        <taxon>eudicotyledons</taxon>
        <taxon>Gunneridae</taxon>
        <taxon>Pentapetalae</taxon>
        <taxon>rosids</taxon>
        <taxon>fabids</taxon>
        <taxon>Fabales</taxon>
        <taxon>Fabaceae</taxon>
        <taxon>Papilionoideae</taxon>
        <taxon>50 kb inversion clade</taxon>
        <taxon>NPAAA clade</taxon>
        <taxon>Hologalegina</taxon>
        <taxon>IRL clade</taxon>
        <taxon>Cicereae</taxon>
        <taxon>Cicer</taxon>
    </lineage>
</organism>
<keyword evidence="6" id="KW-1015">Disulfide bond</keyword>
<evidence type="ECO:0000256" key="9">
    <source>
        <dbReference type="ARBA" id="ARBA00050640"/>
    </source>
</evidence>
<evidence type="ECO:0000259" key="18">
    <source>
        <dbReference type="Pfam" id="PF01370"/>
    </source>
</evidence>
<dbReference type="eggNOG" id="KOG1502">
    <property type="taxonomic scope" value="Eukaryota"/>
</dbReference>
<evidence type="ECO:0000256" key="6">
    <source>
        <dbReference type="ARBA" id="ARBA00023157"/>
    </source>
</evidence>
<evidence type="ECO:0000256" key="14">
    <source>
        <dbReference type="ARBA" id="ARBA00075244"/>
    </source>
</evidence>
<proteinExistence type="inferred from homology"/>
<dbReference type="PANTHER" id="PTHR10366:SF404">
    <property type="entry name" value="CINNAMOYL-COA REDUCTASE 1"/>
    <property type="match status" value="1"/>
</dbReference>
<evidence type="ECO:0000256" key="4">
    <source>
        <dbReference type="ARBA" id="ARBA00022857"/>
    </source>
</evidence>
<dbReference type="PaxDb" id="3827-XP_004507089.1"/>
<comment type="catalytic activity">
    <reaction evidence="8">
        <text>(E)-cinnamaldehyde + NADP(+) + CoA = (E)-cinnamoyl-CoA + NADPH + H(+)</text>
        <dbReference type="Rhea" id="RHEA:10620"/>
        <dbReference type="ChEBI" id="CHEBI:15378"/>
        <dbReference type="ChEBI" id="CHEBI:16731"/>
        <dbReference type="ChEBI" id="CHEBI:57252"/>
        <dbReference type="ChEBI" id="CHEBI:57287"/>
        <dbReference type="ChEBI" id="CHEBI:57783"/>
        <dbReference type="ChEBI" id="CHEBI:58349"/>
        <dbReference type="EC" id="1.2.1.44"/>
    </reaction>
    <physiologicalReaction direction="right-to-left" evidence="8">
        <dbReference type="Rhea" id="RHEA:10622"/>
    </physiologicalReaction>
</comment>
<evidence type="ECO:0000256" key="11">
    <source>
        <dbReference type="ARBA" id="ARBA00051239"/>
    </source>
</evidence>
<reference evidence="20" key="2">
    <citation type="submission" date="2025-08" db="UniProtKB">
        <authorList>
            <consortium name="RefSeq"/>
        </authorList>
    </citation>
    <scope>IDENTIFICATION</scope>
    <source>
        <tissue evidence="20">Etiolated seedlings</tissue>
    </source>
</reference>
<comment type="subcellular location">
    <subcellularLocation>
        <location evidence="1">Cytoplasm</location>
    </subcellularLocation>
</comment>
<dbReference type="InterPro" id="IPR001509">
    <property type="entry name" value="Epimerase_deHydtase"/>
</dbReference>
<dbReference type="Proteomes" id="UP000087171">
    <property type="component" value="Chromosome Ca6"/>
</dbReference>
<evidence type="ECO:0000256" key="3">
    <source>
        <dbReference type="ARBA" id="ARBA00022490"/>
    </source>
</evidence>
<comment type="catalytic activity">
    <reaction evidence="9">
        <text>(E)-4-coumaraldehyde + NADP(+) + CoA = (E)-4-coumaroyl-CoA + NADPH + H(+)</text>
        <dbReference type="Rhea" id="RHEA:64652"/>
        <dbReference type="ChEBI" id="CHEBI:15378"/>
        <dbReference type="ChEBI" id="CHEBI:28353"/>
        <dbReference type="ChEBI" id="CHEBI:57287"/>
        <dbReference type="ChEBI" id="CHEBI:57783"/>
        <dbReference type="ChEBI" id="CHEBI:58349"/>
        <dbReference type="ChEBI" id="CHEBI:85008"/>
        <dbReference type="EC" id="1.2.1.44"/>
    </reaction>
    <physiologicalReaction direction="right-to-left" evidence="9">
        <dbReference type="Rhea" id="RHEA:64654"/>
    </physiologicalReaction>
</comment>
<comment type="pathway">
    <text evidence="2">Aromatic compound metabolism; phenylpropanoid biosynthesis.</text>
</comment>
<dbReference type="STRING" id="3827.A0A1S3ECM7"/>
<comment type="catalytic activity">
    <reaction evidence="10">
        <text>(E)-sinapaldehyde + NADP(+) + CoA = (E)-sinapoyl-CoA + NADPH + H(+)</text>
        <dbReference type="Rhea" id="RHEA:64656"/>
        <dbReference type="ChEBI" id="CHEBI:15378"/>
        <dbReference type="ChEBI" id="CHEBI:27949"/>
        <dbReference type="ChEBI" id="CHEBI:57287"/>
        <dbReference type="ChEBI" id="CHEBI:57393"/>
        <dbReference type="ChEBI" id="CHEBI:57783"/>
        <dbReference type="ChEBI" id="CHEBI:58349"/>
        <dbReference type="EC" id="1.2.1.44"/>
    </reaction>
    <physiologicalReaction direction="right-to-left" evidence="10">
        <dbReference type="Rhea" id="RHEA:64658"/>
    </physiologicalReaction>
</comment>
<keyword evidence="5" id="KW-0560">Oxidoreductase</keyword>
<reference evidence="19" key="1">
    <citation type="journal article" date="2013" name="Nat. Biotechnol.">
        <title>Draft genome sequence of chickpea (Cicer arietinum) provides a resource for trait improvement.</title>
        <authorList>
            <person name="Varshney R.K."/>
            <person name="Song C."/>
            <person name="Saxena R.K."/>
            <person name="Azam S."/>
            <person name="Yu S."/>
            <person name="Sharpe A.G."/>
            <person name="Cannon S."/>
            <person name="Baek J."/>
            <person name="Rosen B.D."/>
            <person name="Tar'an B."/>
            <person name="Millan T."/>
            <person name="Zhang X."/>
            <person name="Ramsay L.D."/>
            <person name="Iwata A."/>
            <person name="Wang Y."/>
            <person name="Nelson W."/>
            <person name="Farmer A.D."/>
            <person name="Gaur P.M."/>
            <person name="Soderlund C."/>
            <person name="Penmetsa R.V."/>
            <person name="Xu C."/>
            <person name="Bharti A.K."/>
            <person name="He W."/>
            <person name="Winter P."/>
            <person name="Zhao S."/>
            <person name="Hane J.K."/>
            <person name="Carrasquilla-Garcia N."/>
            <person name="Condie J.A."/>
            <person name="Upadhyaya H.D."/>
            <person name="Luo M.C."/>
            <person name="Thudi M."/>
            <person name="Gowda C.L."/>
            <person name="Singh N.P."/>
            <person name="Lichtenzveig J."/>
            <person name="Gali K.K."/>
            <person name="Rubio J."/>
            <person name="Nadarajan N."/>
            <person name="Dolezel J."/>
            <person name="Bansal K.C."/>
            <person name="Xu X."/>
            <person name="Edwards D."/>
            <person name="Zhang G."/>
            <person name="Kahl G."/>
            <person name="Gil J."/>
            <person name="Singh K.B."/>
            <person name="Datta S.K."/>
            <person name="Jackson S.A."/>
            <person name="Wang J."/>
            <person name="Cook D.R."/>
        </authorList>
    </citation>
    <scope>NUCLEOTIDE SEQUENCE [LARGE SCALE GENOMIC DNA]</scope>
    <source>
        <strain evidence="19">cv. CDC Frontier</strain>
    </source>
</reference>
<keyword evidence="19" id="KW-1185">Reference proteome</keyword>
<dbReference type="GO" id="GO:0005737">
    <property type="term" value="C:cytoplasm"/>
    <property type="evidence" value="ECO:0007669"/>
    <property type="project" value="UniProtKB-SubCell"/>
</dbReference>
<evidence type="ECO:0000256" key="2">
    <source>
        <dbReference type="ARBA" id="ARBA00004928"/>
    </source>
</evidence>
<dbReference type="GO" id="GO:0016621">
    <property type="term" value="F:cinnamoyl-CoA reductase activity"/>
    <property type="evidence" value="ECO:0007669"/>
    <property type="project" value="UniProtKB-EC"/>
</dbReference>
<dbReference type="FunFam" id="3.40.50.720:FF:000199">
    <property type="entry name" value="Cinnamoyl-CoA reductase 1"/>
    <property type="match status" value="1"/>
</dbReference>
<evidence type="ECO:0000256" key="8">
    <source>
        <dbReference type="ARBA" id="ARBA00050514"/>
    </source>
</evidence>
<dbReference type="AlphaFoldDB" id="A0A1S3ECM7"/>
<evidence type="ECO:0000313" key="20">
    <source>
        <dbReference type="RefSeq" id="XP_012573124.1"/>
    </source>
</evidence>
<dbReference type="RefSeq" id="XP_012573124.1">
    <property type="nucleotide sequence ID" value="XM_012717670.2"/>
</dbReference>
<comment type="similarity">
    <text evidence="7">Belongs to the NAD(P)-dependent epimerase/dehydratase family. Dihydroflavonol-4-reductase subfamily.</text>
</comment>
<evidence type="ECO:0000313" key="19">
    <source>
        <dbReference type="Proteomes" id="UP000087171"/>
    </source>
</evidence>
<dbReference type="InterPro" id="IPR036291">
    <property type="entry name" value="NAD(P)-bd_dom_sf"/>
</dbReference>
<evidence type="ECO:0000256" key="16">
    <source>
        <dbReference type="ARBA" id="ARBA00081990"/>
    </source>
</evidence>
<dbReference type="GO" id="GO:0016616">
    <property type="term" value="F:oxidoreductase activity, acting on the CH-OH group of donors, NAD or NADP as acceptor"/>
    <property type="evidence" value="ECO:0007669"/>
    <property type="project" value="UniProtKB-ARBA"/>
</dbReference>
<comment type="catalytic activity">
    <reaction evidence="12">
        <text>(E)-coniferaldehyde + NADP(+) + CoA = (E)-feruloyl-CoA + NADPH + H(+)</text>
        <dbReference type="Rhea" id="RHEA:64648"/>
        <dbReference type="ChEBI" id="CHEBI:15378"/>
        <dbReference type="ChEBI" id="CHEBI:16547"/>
        <dbReference type="ChEBI" id="CHEBI:57287"/>
        <dbReference type="ChEBI" id="CHEBI:57783"/>
        <dbReference type="ChEBI" id="CHEBI:58349"/>
        <dbReference type="ChEBI" id="CHEBI:87305"/>
        <dbReference type="EC" id="1.2.1.44"/>
    </reaction>
    <physiologicalReaction direction="right-to-left" evidence="12">
        <dbReference type="Rhea" id="RHEA:64650"/>
    </physiologicalReaction>
</comment>
<feature type="domain" description="NAD-dependent epimerase/dehydratase" evidence="18">
    <location>
        <begin position="18"/>
        <end position="249"/>
    </location>
</feature>
<evidence type="ECO:0000256" key="1">
    <source>
        <dbReference type="ARBA" id="ARBA00004496"/>
    </source>
</evidence>
<dbReference type="Pfam" id="PF01370">
    <property type="entry name" value="Epimerase"/>
    <property type="match status" value="1"/>
</dbReference>
<dbReference type="InterPro" id="IPR050425">
    <property type="entry name" value="NAD(P)_dehydrat-like"/>
</dbReference>
<comment type="catalytic activity">
    <reaction evidence="11">
        <text>(E)-caffeyl aldehyde + NADP(+) + CoA = (E)-caffeoyl-CoA + NADPH + H(+)</text>
        <dbReference type="Rhea" id="RHEA:74867"/>
        <dbReference type="ChEBI" id="CHEBI:15378"/>
        <dbReference type="ChEBI" id="CHEBI:28323"/>
        <dbReference type="ChEBI" id="CHEBI:57287"/>
        <dbReference type="ChEBI" id="CHEBI:57783"/>
        <dbReference type="ChEBI" id="CHEBI:58349"/>
        <dbReference type="ChEBI" id="CHEBI:87136"/>
    </reaction>
    <physiologicalReaction direction="right-to-left" evidence="11">
        <dbReference type="Rhea" id="RHEA:74869"/>
    </physiologicalReaction>
</comment>
<evidence type="ECO:0000256" key="15">
    <source>
        <dbReference type="ARBA" id="ARBA00077069"/>
    </source>
</evidence>
<gene>
    <name evidence="20" type="primary">LOC101489660</name>
</gene>
<keyword evidence="3" id="KW-0963">Cytoplasm</keyword>
<sequence length="337" mass="37384">MPAYENSSSEPSARGQIVCVTGAGGFIASWLVKLLLEKGYTVRGTLRNPEDPKNGHLKELEGARERLTLHKVDLLDLHSIQYVVNGCHGVFHTASPVTDNPEEMLEPAVNGTKNVIIAAAEAKVRRVVFTSSIGTVYMNPNTSRDVVIDESYWSNLEHCKNTKNWYCYGKTVAEQSAWEIAKENGVDLVVVNPVVVVGPLLQSTINASTIHILKYLNGSAKTYVNATQSYVNVKDVALAHIIVYETNSASGRYICSETSLHRGEVVEILAKYFPEYPLPTKCSDEKNPRVKPYIFSNQKLKDLGLEFTNVKQCLYDTVKSLQKKGHLPILPMQEDSV</sequence>
<evidence type="ECO:0000256" key="12">
    <source>
        <dbReference type="ARBA" id="ARBA00052462"/>
    </source>
</evidence>
<dbReference type="KEGG" id="cam:101489660"/>
<dbReference type="SUPFAM" id="SSF51735">
    <property type="entry name" value="NAD(P)-binding Rossmann-fold domains"/>
    <property type="match status" value="1"/>
</dbReference>
<dbReference type="EC" id="1.2.1.44" evidence="13"/>
<dbReference type="Gene3D" id="3.40.50.720">
    <property type="entry name" value="NAD(P)-binding Rossmann-like Domain"/>
    <property type="match status" value="1"/>
</dbReference>
<dbReference type="CDD" id="cd08958">
    <property type="entry name" value="FR_SDR_e"/>
    <property type="match status" value="1"/>
</dbReference>
<name>A0A1S3ECM7_CICAR</name>
<keyword evidence="4" id="KW-0521">NADP</keyword>